<name>A0A2C6KP21_9APIC</name>
<organism evidence="1 2">
    <name type="scientific">Cystoisospora suis</name>
    <dbReference type="NCBI Taxonomy" id="483139"/>
    <lineage>
        <taxon>Eukaryota</taxon>
        <taxon>Sar</taxon>
        <taxon>Alveolata</taxon>
        <taxon>Apicomplexa</taxon>
        <taxon>Conoidasida</taxon>
        <taxon>Coccidia</taxon>
        <taxon>Eucoccidiorida</taxon>
        <taxon>Eimeriorina</taxon>
        <taxon>Sarcocystidae</taxon>
        <taxon>Cystoisospora</taxon>
    </lineage>
</organism>
<accession>A0A2C6KP21</accession>
<dbReference type="EMBL" id="MIGC01003828">
    <property type="protein sequence ID" value="PHJ18869.1"/>
    <property type="molecule type" value="Genomic_DNA"/>
</dbReference>
<reference evidence="1 2" key="1">
    <citation type="journal article" date="2017" name="Int. J. Parasitol.">
        <title>The genome of the protozoan parasite Cystoisospora suis and a reverse vaccinology approach to identify vaccine candidates.</title>
        <authorList>
            <person name="Palmieri N."/>
            <person name="Shrestha A."/>
            <person name="Ruttkowski B."/>
            <person name="Beck T."/>
            <person name="Vogl C."/>
            <person name="Tomley F."/>
            <person name="Blake D.P."/>
            <person name="Joachim A."/>
        </authorList>
    </citation>
    <scope>NUCLEOTIDE SEQUENCE [LARGE SCALE GENOMIC DNA]</scope>
    <source>
        <strain evidence="1 2">Wien I</strain>
    </source>
</reference>
<dbReference type="Proteomes" id="UP000221165">
    <property type="component" value="Unassembled WGS sequence"/>
</dbReference>
<dbReference type="AlphaFoldDB" id="A0A2C6KP21"/>
<protein>
    <submittedName>
        <fullName evidence="1">Uncharacterized protein</fullName>
    </submittedName>
</protein>
<comment type="caution">
    <text evidence="1">The sequence shown here is derived from an EMBL/GenBank/DDBJ whole genome shotgun (WGS) entry which is preliminary data.</text>
</comment>
<gene>
    <name evidence="1" type="ORF">CSUI_007301</name>
</gene>
<evidence type="ECO:0000313" key="2">
    <source>
        <dbReference type="Proteomes" id="UP000221165"/>
    </source>
</evidence>
<sequence>MVSSCSYHYYQHRSPLKQSSFSFSYR</sequence>
<proteinExistence type="predicted"/>
<feature type="non-terminal residue" evidence="1">
    <location>
        <position position="26"/>
    </location>
</feature>
<keyword evidence="2" id="KW-1185">Reference proteome</keyword>
<dbReference type="VEuPathDB" id="ToxoDB:CSUI_007301"/>
<evidence type="ECO:0000313" key="1">
    <source>
        <dbReference type="EMBL" id="PHJ18869.1"/>
    </source>
</evidence>